<gene>
    <name evidence="2" type="ORF">ACFOZ4_34840</name>
</gene>
<evidence type="ECO:0000313" key="3">
    <source>
        <dbReference type="Proteomes" id="UP001595816"/>
    </source>
</evidence>
<comment type="caution">
    <text evidence="2">The sequence shown here is derived from an EMBL/GenBank/DDBJ whole genome shotgun (WGS) entry which is preliminary data.</text>
</comment>
<keyword evidence="3" id="KW-1185">Reference proteome</keyword>
<organism evidence="2 3">
    <name type="scientific">Hamadaea flava</name>
    <dbReference type="NCBI Taxonomy" id="1742688"/>
    <lineage>
        <taxon>Bacteria</taxon>
        <taxon>Bacillati</taxon>
        <taxon>Actinomycetota</taxon>
        <taxon>Actinomycetes</taxon>
        <taxon>Micromonosporales</taxon>
        <taxon>Micromonosporaceae</taxon>
        <taxon>Hamadaea</taxon>
    </lineage>
</organism>
<feature type="compositionally biased region" description="Polar residues" evidence="1">
    <location>
        <begin position="543"/>
        <end position="555"/>
    </location>
</feature>
<protein>
    <submittedName>
        <fullName evidence="2">Uncharacterized protein</fullName>
    </submittedName>
</protein>
<accession>A0ABV8LZP7</accession>
<dbReference type="Proteomes" id="UP001595816">
    <property type="component" value="Unassembled WGS sequence"/>
</dbReference>
<evidence type="ECO:0000313" key="2">
    <source>
        <dbReference type="EMBL" id="MFC4135816.1"/>
    </source>
</evidence>
<sequence length="1023" mass="113105">MESLFKFAQARPAYRSDPDPIPLAAPTELQALLEAAAALPDGTAEMKRHAEAFTHTEHYVTGEQPDQVLDQLNAVAQALREEPTGDLTAVITEALGGPVASFLDSAQVTDRLRDLKDSILVIKLLPTEHGKPIDSLVQALRAYNFLVRFGSDQQQTSPSAAMRRGVVVPDWFVRPRATRQPLPTGGSIRDRLRGLADRYDGLDVAIADLLTVPSTGFQASPQVALPERLPPVGLRPAALFQAEVSIRQKVLETTVFSAGTTVSRTGTPSAGTVAYAADSLSIETLGAKLPGFRAGRGAFVALSGRPAFEPAMGLFGMRLQGTAIERLRESTRATLTGHGLDLQAPLPESVSALLQARKAVHDEAQALVRPLLERVSFRRRGSTLITRSDALLAQAVAAPPRGLIDVFDQLSPAEVGQPAVPMTHADITPVGIMDLLIVRQALKGYELGEIAHVENVLQGELRDRVVRTRTETEATFFEEREQETERTSSLETADRFEIRREAQSLLSERADVRGSMSVSGSYGPTVDFQATADGGWSRDSQESETSANTMARDVTQTATERVAERILTRQTRRTTIEVEDTDRHTFDNKDGTDHIVGVYQWLTKVYEAQVYNYGQRTLYELMVPEPGAALLEAFRRTRAEAVEIAEPPRFTLRPRDLHPDTYQQFVALYGATGVKPPPQPYVTQGYDFSTGGESEDQEFTDSTQIKVPDGYRAVQATVAVAVTVWDDWAVDVVVGRHANRFQGISKVWTTPLDDETESVPFGIVTDKVGDIAVAVEVHCTSTDRAIGLWQSEAHGQILDAYRARQSEYEAKLSTLEADAPPDIRSRSAYRNRELMVDELKRACVSVLTEQHYELFDAIDTGPDGLPQIRFAEARAEGAYVRFFEHAFEWENMSWICYPYFWGRRSTWFERLEIQDGDIEFEDFLKAGYARVVVPVRPGFAAAVDHFRLRGEPWGGGPLPTISDKTYLPIAQEIAERLDRPGQEIPVGEPWDVRVPTTLVHLRQTSGLPGWVKQPDGGWLPDDR</sequence>
<proteinExistence type="predicted"/>
<name>A0ABV8LZP7_9ACTN</name>
<dbReference type="RefSeq" id="WP_253763213.1">
    <property type="nucleotide sequence ID" value="NZ_JAMZDZ010000001.1"/>
</dbReference>
<evidence type="ECO:0000256" key="1">
    <source>
        <dbReference type="SAM" id="MobiDB-lite"/>
    </source>
</evidence>
<feature type="region of interest" description="Disordered" evidence="1">
    <location>
        <begin position="532"/>
        <end position="555"/>
    </location>
</feature>
<reference evidence="3" key="1">
    <citation type="journal article" date="2019" name="Int. J. Syst. Evol. Microbiol.">
        <title>The Global Catalogue of Microorganisms (GCM) 10K type strain sequencing project: providing services to taxonomists for standard genome sequencing and annotation.</title>
        <authorList>
            <consortium name="The Broad Institute Genomics Platform"/>
            <consortium name="The Broad Institute Genome Sequencing Center for Infectious Disease"/>
            <person name="Wu L."/>
            <person name="Ma J."/>
        </authorList>
    </citation>
    <scope>NUCLEOTIDE SEQUENCE [LARGE SCALE GENOMIC DNA]</scope>
    <source>
        <strain evidence="3">CGMCC 4.7289</strain>
    </source>
</reference>
<dbReference type="EMBL" id="JBHSAY010000026">
    <property type="protein sequence ID" value="MFC4135816.1"/>
    <property type="molecule type" value="Genomic_DNA"/>
</dbReference>